<dbReference type="RefSeq" id="WP_189062772.1">
    <property type="nucleotide sequence ID" value="NZ_BMQG01000016.1"/>
</dbReference>
<reference evidence="2" key="1">
    <citation type="journal article" date="2019" name="Int. J. Syst. Evol. Microbiol.">
        <title>The Global Catalogue of Microorganisms (GCM) 10K type strain sequencing project: providing services to taxonomists for standard genome sequencing and annotation.</title>
        <authorList>
            <consortium name="The Broad Institute Genomics Platform"/>
            <consortium name="The Broad Institute Genome Sequencing Center for Infectious Disease"/>
            <person name="Wu L."/>
            <person name="Ma J."/>
        </authorList>
    </citation>
    <scope>NUCLEOTIDE SEQUENCE [LARGE SCALE GENOMIC DNA]</scope>
    <source>
        <strain evidence="2">JCM 31047</strain>
    </source>
</reference>
<evidence type="ECO:0000313" key="2">
    <source>
        <dbReference type="Proteomes" id="UP000600547"/>
    </source>
</evidence>
<protein>
    <submittedName>
        <fullName evidence="1">Uncharacterized protein</fullName>
    </submittedName>
</protein>
<dbReference type="EMBL" id="BMQG01000016">
    <property type="protein sequence ID" value="GGM54803.1"/>
    <property type="molecule type" value="Genomic_DNA"/>
</dbReference>
<dbReference type="Proteomes" id="UP000600547">
    <property type="component" value="Unassembled WGS sequence"/>
</dbReference>
<proteinExistence type="predicted"/>
<keyword evidence="2" id="KW-1185">Reference proteome</keyword>
<name>A0A8H9GS11_9DEIO</name>
<organism evidence="1 2">
    <name type="scientific">Deinococcus arenae</name>
    <dbReference type="NCBI Taxonomy" id="1452751"/>
    <lineage>
        <taxon>Bacteria</taxon>
        <taxon>Thermotogati</taxon>
        <taxon>Deinococcota</taxon>
        <taxon>Deinococci</taxon>
        <taxon>Deinococcales</taxon>
        <taxon>Deinococcaceae</taxon>
        <taxon>Deinococcus</taxon>
    </lineage>
</organism>
<evidence type="ECO:0000313" key="1">
    <source>
        <dbReference type="EMBL" id="GGM54803.1"/>
    </source>
</evidence>
<accession>A0A8H9GS11</accession>
<comment type="caution">
    <text evidence="1">The sequence shown here is derived from an EMBL/GenBank/DDBJ whole genome shotgun (WGS) entry which is preliminary data.</text>
</comment>
<gene>
    <name evidence="1" type="ORF">GCM10008956_33340</name>
</gene>
<dbReference type="AlphaFoldDB" id="A0A8H9GS11"/>
<sequence length="163" mass="18834">MNTNDPHAQFQIALRNGKFGTLRPQTQKATVLQLLPEIEPGTVDGFYYQGNMEWLFAGERLERLRIQFDGSFRDTRELGQLQLQWIAVLGQRPYREVLALFQASGKTFRSLEYTDRTLGLHYFRAPSALLLDFDAEGICERFTLEFEDRFGLLSGIRSLTLHD</sequence>